<protein>
    <recommendedName>
        <fullName evidence="1">ATPase BadF/BadG/BcrA/BcrD type domain-containing protein</fullName>
    </recommendedName>
</protein>
<dbReference type="Gene3D" id="3.30.420.40">
    <property type="match status" value="2"/>
</dbReference>
<dbReference type="CDD" id="cd24079">
    <property type="entry name" value="ASKHA_NBD_PG1100-like"/>
    <property type="match status" value="1"/>
</dbReference>
<comment type="caution">
    <text evidence="2">The sequence shown here is derived from an EMBL/GenBank/DDBJ whole genome shotgun (WGS) entry which is preliminary data.</text>
</comment>
<dbReference type="InterPro" id="IPR052519">
    <property type="entry name" value="Euk-type_GlcNAc_Kinase"/>
</dbReference>
<dbReference type="OrthoDB" id="871343at2"/>
<proteinExistence type="predicted"/>
<reference evidence="2 3" key="1">
    <citation type="submission" date="2014-09" db="EMBL/GenBank/DDBJ databases">
        <title>Sporocytophaga myxococcoides PG-01 genome sequencing.</title>
        <authorList>
            <person name="Liu L."/>
            <person name="Gao P.J."/>
            <person name="Chen G.J."/>
            <person name="Wang L.S."/>
        </authorList>
    </citation>
    <scope>NUCLEOTIDE SEQUENCE [LARGE SCALE GENOMIC DNA]</scope>
    <source>
        <strain evidence="2 3">PG-01</strain>
    </source>
</reference>
<evidence type="ECO:0000259" key="1">
    <source>
        <dbReference type="Pfam" id="PF01869"/>
    </source>
</evidence>
<dbReference type="eggNOG" id="COG2971">
    <property type="taxonomic scope" value="Bacteria"/>
</dbReference>
<gene>
    <name evidence="2" type="ORF">MYP_4462</name>
</gene>
<dbReference type="STRING" id="153721.MYP_4462"/>
<dbReference type="InterPro" id="IPR043129">
    <property type="entry name" value="ATPase_NBD"/>
</dbReference>
<dbReference type="PANTHER" id="PTHR43190:SF3">
    <property type="entry name" value="N-ACETYL-D-GLUCOSAMINE KINASE"/>
    <property type="match status" value="1"/>
</dbReference>
<dbReference type="EMBL" id="BBLT01000011">
    <property type="protein sequence ID" value="GAL87232.1"/>
    <property type="molecule type" value="Genomic_DNA"/>
</dbReference>
<dbReference type="Proteomes" id="UP000030185">
    <property type="component" value="Unassembled WGS sequence"/>
</dbReference>
<dbReference type="SUPFAM" id="SSF53067">
    <property type="entry name" value="Actin-like ATPase domain"/>
    <property type="match status" value="2"/>
</dbReference>
<evidence type="ECO:0000313" key="3">
    <source>
        <dbReference type="Proteomes" id="UP000030185"/>
    </source>
</evidence>
<name>A0A098LLQ2_9BACT</name>
<dbReference type="Pfam" id="PF01869">
    <property type="entry name" value="BcrAD_BadFG"/>
    <property type="match status" value="1"/>
</dbReference>
<dbReference type="InterPro" id="IPR002731">
    <property type="entry name" value="ATPase_BadF"/>
</dbReference>
<dbReference type="RefSeq" id="WP_045468237.1">
    <property type="nucleotide sequence ID" value="NZ_BBLT01000011.1"/>
</dbReference>
<evidence type="ECO:0000313" key="2">
    <source>
        <dbReference type="EMBL" id="GAL87232.1"/>
    </source>
</evidence>
<accession>A0A098LLQ2</accession>
<feature type="domain" description="ATPase BadF/BadG/BcrA/BcrD type" evidence="1">
    <location>
        <begin position="6"/>
        <end position="200"/>
    </location>
</feature>
<keyword evidence="3" id="KW-1185">Reference proteome</keyword>
<dbReference type="AlphaFoldDB" id="A0A098LLQ2"/>
<organism evidence="2 3">
    <name type="scientific">Sporocytophaga myxococcoides</name>
    <dbReference type="NCBI Taxonomy" id="153721"/>
    <lineage>
        <taxon>Bacteria</taxon>
        <taxon>Pseudomonadati</taxon>
        <taxon>Bacteroidota</taxon>
        <taxon>Cytophagia</taxon>
        <taxon>Cytophagales</taxon>
        <taxon>Cytophagaceae</taxon>
        <taxon>Sporocytophaga</taxon>
    </lineage>
</organism>
<sequence length="287" mass="32120">MIVIADSGSTKTNWVIVEKDNSRSTAKTVGFNPYYQSTDDIYQTLINDLIPQLGSKKIEKIFFYGAGCEALEQREQVAVAIRKAFPQTEVMVDHDLLAAAKAALGDTPGIACISGTGSNTCLYDGKDVVKNIHSLGLFLGDEGSGGYLGRMVVREYIREAMPAHITKKFEEFTPDRQADILDKVYTKPFPNRYLASFARFVAENQKDPYLFNLAYQNFELMFDRSILRYEGAKTLPVNFVGSIAHYLSDVLYKVAADKGVKIGNIVGDPMESLTDYHYKKEYVHAHH</sequence>
<dbReference type="Gene3D" id="1.10.720.160">
    <property type="match status" value="1"/>
</dbReference>
<dbReference type="PANTHER" id="PTHR43190">
    <property type="entry name" value="N-ACETYL-D-GLUCOSAMINE KINASE"/>
    <property type="match status" value="1"/>
</dbReference>